<evidence type="ECO:0000313" key="3">
    <source>
        <dbReference type="Proteomes" id="UP000823941"/>
    </source>
</evidence>
<evidence type="ECO:0000313" key="2">
    <source>
        <dbReference type="EMBL" id="KAG7313111.1"/>
    </source>
</evidence>
<evidence type="ECO:0000256" key="1">
    <source>
        <dbReference type="SAM" id="MobiDB-lite"/>
    </source>
</evidence>
<organism evidence="2 3">
    <name type="scientific">Plutella xylostella</name>
    <name type="common">Diamondback moth</name>
    <name type="synonym">Plutella maculipennis</name>
    <dbReference type="NCBI Taxonomy" id="51655"/>
    <lineage>
        <taxon>Eukaryota</taxon>
        <taxon>Metazoa</taxon>
        <taxon>Ecdysozoa</taxon>
        <taxon>Arthropoda</taxon>
        <taxon>Hexapoda</taxon>
        <taxon>Insecta</taxon>
        <taxon>Pterygota</taxon>
        <taxon>Neoptera</taxon>
        <taxon>Endopterygota</taxon>
        <taxon>Lepidoptera</taxon>
        <taxon>Glossata</taxon>
        <taxon>Ditrysia</taxon>
        <taxon>Yponomeutoidea</taxon>
        <taxon>Plutellidae</taxon>
        <taxon>Plutella</taxon>
    </lineage>
</organism>
<name>A0ABQ7R775_PLUXY</name>
<reference evidence="2 3" key="1">
    <citation type="submission" date="2021-06" db="EMBL/GenBank/DDBJ databases">
        <title>A haploid diamondback moth (Plutella xylostella L.) genome assembly resolves 31 chromosomes and identifies a diamide resistance mutation.</title>
        <authorList>
            <person name="Ward C.M."/>
            <person name="Perry K.D."/>
            <person name="Baker G."/>
            <person name="Powis K."/>
            <person name="Heckel D.G."/>
            <person name="Baxter S.W."/>
        </authorList>
    </citation>
    <scope>NUCLEOTIDE SEQUENCE [LARGE SCALE GENOMIC DNA]</scope>
    <source>
        <strain evidence="2 3">LV</strain>
        <tissue evidence="2">Single pupa</tissue>
    </source>
</reference>
<gene>
    <name evidence="2" type="ORF">JYU34_000196</name>
</gene>
<dbReference type="Proteomes" id="UP000823941">
    <property type="component" value="Chromosome 1"/>
</dbReference>
<keyword evidence="3" id="KW-1185">Reference proteome</keyword>
<comment type="caution">
    <text evidence="2">The sequence shown here is derived from an EMBL/GenBank/DDBJ whole genome shotgun (WGS) entry which is preliminary data.</text>
</comment>
<sequence length="326" mass="35445">MNQYAKITLDPASAEVMRKMFVSPMPMTGSASSKLSDLPTACDFFSARGSPKELAITTWNIQTHHYPSAISYRPKTESVGSTAPAAPAAQYIPTVLTDTALAQVVGMMSSLNNVQRRELLNSEGRYITKRGEMLYKMPSLMTHRSASFPASEALNIAKALDEGRLADEPPAQLPGSSDLGDSAPGTSRPHRNRPTTSVVADSAEKPAKNSTSNVIPVRVVKVSSMQNQGHTITPLPKSQAYVALESYASDIAKSQTQPYLPSARGVLHRDIPSIQEIINYVSSYNASHIDTAPALRGILYAYPSAPGAWDYDSYDRRIIRRQKDTT</sequence>
<accession>A0ABQ7R775</accession>
<dbReference type="EMBL" id="JAHIBW010000001">
    <property type="protein sequence ID" value="KAG7313111.1"/>
    <property type="molecule type" value="Genomic_DNA"/>
</dbReference>
<protein>
    <submittedName>
        <fullName evidence="2">Uncharacterized protein</fullName>
    </submittedName>
</protein>
<feature type="region of interest" description="Disordered" evidence="1">
    <location>
        <begin position="166"/>
        <end position="211"/>
    </location>
</feature>
<proteinExistence type="predicted"/>